<dbReference type="Proteomes" id="UP000653305">
    <property type="component" value="Unassembled WGS sequence"/>
</dbReference>
<evidence type="ECO:0000256" key="14">
    <source>
        <dbReference type="ARBA" id="ARBA00042624"/>
    </source>
</evidence>
<evidence type="ECO:0000256" key="6">
    <source>
        <dbReference type="ARBA" id="ARBA00022781"/>
    </source>
</evidence>
<evidence type="ECO:0000259" key="17">
    <source>
        <dbReference type="Pfam" id="PF00006"/>
    </source>
</evidence>
<evidence type="ECO:0000256" key="4">
    <source>
        <dbReference type="ARBA" id="ARBA00022448"/>
    </source>
</evidence>
<evidence type="ECO:0000256" key="15">
    <source>
        <dbReference type="ARBA" id="ARBA00042742"/>
    </source>
</evidence>
<dbReference type="GO" id="GO:0005524">
    <property type="term" value="F:ATP binding"/>
    <property type="evidence" value="ECO:0007669"/>
    <property type="project" value="UniProtKB-KW"/>
</dbReference>
<dbReference type="PANTHER" id="PTHR15184:SF71">
    <property type="entry name" value="ATP SYNTHASE SUBUNIT BETA, MITOCHONDRIAL"/>
    <property type="match status" value="1"/>
</dbReference>
<dbReference type="Pfam" id="PF00006">
    <property type="entry name" value="ATP-synt_ab"/>
    <property type="match status" value="1"/>
</dbReference>
<dbReference type="EMBL" id="BMAC01000001">
    <property type="protein sequence ID" value="GFP78672.1"/>
    <property type="molecule type" value="Genomic_DNA"/>
</dbReference>
<dbReference type="GO" id="GO:0045259">
    <property type="term" value="C:proton-transporting ATP synthase complex"/>
    <property type="evidence" value="ECO:0007669"/>
    <property type="project" value="UniProtKB-KW"/>
</dbReference>
<dbReference type="InterPro" id="IPR000194">
    <property type="entry name" value="ATPase_F1/V1/A1_a/bsu_nucl-bd"/>
</dbReference>
<reference evidence="18" key="1">
    <citation type="submission" date="2020-07" db="EMBL/GenBank/DDBJ databases">
        <title>Ethylene signaling mediates host invasion by parasitic plants.</title>
        <authorList>
            <person name="Yoshida S."/>
        </authorList>
    </citation>
    <scope>NUCLEOTIDE SEQUENCE</scope>
    <source>
        <strain evidence="18">Okayama</strain>
    </source>
</reference>
<proteinExistence type="inferred from homology"/>
<dbReference type="GO" id="GO:0009535">
    <property type="term" value="C:chloroplast thylakoid membrane"/>
    <property type="evidence" value="ECO:0007669"/>
    <property type="project" value="TreeGrafter"/>
</dbReference>
<feature type="domain" description="ATPase F1/V1/A1 complex alpha/beta subunit nucleotide-binding" evidence="17">
    <location>
        <begin position="6"/>
        <end position="78"/>
    </location>
</feature>
<dbReference type="Gene3D" id="3.40.50.12240">
    <property type="match status" value="1"/>
</dbReference>
<evidence type="ECO:0000256" key="5">
    <source>
        <dbReference type="ARBA" id="ARBA00022741"/>
    </source>
</evidence>
<evidence type="ECO:0000256" key="2">
    <source>
        <dbReference type="ARBA" id="ARBA00008936"/>
    </source>
</evidence>
<keyword evidence="4" id="KW-0813">Transport</keyword>
<comment type="subcellular location">
    <subcellularLocation>
        <location evidence="1">Membrane</location>
    </subcellularLocation>
</comment>
<comment type="catalytic activity">
    <reaction evidence="16">
        <text>ATP + H2O + 4 H(+)(in) = ADP + phosphate + 5 H(+)(out)</text>
        <dbReference type="Rhea" id="RHEA:57720"/>
        <dbReference type="ChEBI" id="CHEBI:15377"/>
        <dbReference type="ChEBI" id="CHEBI:15378"/>
        <dbReference type="ChEBI" id="CHEBI:30616"/>
        <dbReference type="ChEBI" id="CHEBI:43474"/>
        <dbReference type="ChEBI" id="CHEBI:456216"/>
        <dbReference type="EC" id="7.1.2.2"/>
    </reaction>
</comment>
<evidence type="ECO:0000256" key="3">
    <source>
        <dbReference type="ARBA" id="ARBA00012473"/>
    </source>
</evidence>
<dbReference type="GO" id="GO:0042776">
    <property type="term" value="P:proton motive force-driven mitochondrial ATP synthesis"/>
    <property type="evidence" value="ECO:0007669"/>
    <property type="project" value="TreeGrafter"/>
</dbReference>
<dbReference type="OrthoDB" id="149879at2759"/>
<protein>
    <recommendedName>
        <fullName evidence="3">H(+)-transporting two-sector ATPase</fullName>
        <ecNumber evidence="3">7.1.2.2</ecNumber>
    </recommendedName>
    <alternativeName>
        <fullName evidence="15">ATP synthase F1 sector subunit beta</fullName>
    </alternativeName>
    <alternativeName>
        <fullName evidence="14">F-ATPase subunit beta</fullName>
    </alternativeName>
</protein>
<evidence type="ECO:0000256" key="13">
    <source>
        <dbReference type="ARBA" id="ARBA00037290"/>
    </source>
</evidence>
<keyword evidence="19" id="KW-1185">Reference proteome</keyword>
<evidence type="ECO:0000256" key="16">
    <source>
        <dbReference type="ARBA" id="ARBA00048383"/>
    </source>
</evidence>
<dbReference type="InterPro" id="IPR027417">
    <property type="entry name" value="P-loop_NTPase"/>
</dbReference>
<gene>
    <name evidence="18" type="ORF">PHJA_000010800</name>
</gene>
<evidence type="ECO:0000256" key="8">
    <source>
        <dbReference type="ARBA" id="ARBA00022967"/>
    </source>
</evidence>
<evidence type="ECO:0000256" key="9">
    <source>
        <dbReference type="ARBA" id="ARBA00023065"/>
    </source>
</evidence>
<dbReference type="SUPFAM" id="SSF52540">
    <property type="entry name" value="P-loop containing nucleoside triphosphate hydrolases"/>
    <property type="match status" value="1"/>
</dbReference>
<sequence length="86" mass="9681">MSLTISYQPTLNTKICTLQERITSTKEGSITSIQAVYVHENDLIVPTPTTTFSHLEVYIVLSRGLAAKWIYLVIDLLDLTSTMIQH</sequence>
<evidence type="ECO:0000256" key="11">
    <source>
        <dbReference type="ARBA" id="ARBA00023196"/>
    </source>
</evidence>
<dbReference type="AlphaFoldDB" id="A0A830B0A6"/>
<keyword evidence="9" id="KW-0406">Ion transport</keyword>
<keyword evidence="7" id="KW-0067">ATP-binding</keyword>
<evidence type="ECO:0000313" key="19">
    <source>
        <dbReference type="Proteomes" id="UP000653305"/>
    </source>
</evidence>
<dbReference type="GO" id="GO:0046933">
    <property type="term" value="F:proton-transporting ATP synthase activity, rotational mechanism"/>
    <property type="evidence" value="ECO:0007669"/>
    <property type="project" value="TreeGrafter"/>
</dbReference>
<evidence type="ECO:0000256" key="12">
    <source>
        <dbReference type="ARBA" id="ARBA00023310"/>
    </source>
</evidence>
<evidence type="ECO:0000256" key="1">
    <source>
        <dbReference type="ARBA" id="ARBA00004370"/>
    </source>
</evidence>
<dbReference type="EC" id="7.1.2.2" evidence="3"/>
<keyword evidence="8" id="KW-1278">Translocase</keyword>
<comment type="similarity">
    <text evidence="2">Belongs to the ATPase alpha/beta chains family.</text>
</comment>
<keyword evidence="6" id="KW-0375">Hydrogen ion transport</keyword>
<keyword evidence="5" id="KW-0547">Nucleotide-binding</keyword>
<keyword evidence="12" id="KW-0066">ATP synthesis</keyword>
<evidence type="ECO:0000313" key="18">
    <source>
        <dbReference type="EMBL" id="GFP78672.1"/>
    </source>
</evidence>
<comment type="caution">
    <text evidence="18">The sequence shown here is derived from an EMBL/GenBank/DDBJ whole genome shotgun (WGS) entry which is preliminary data.</text>
</comment>
<dbReference type="GO" id="GO:0005739">
    <property type="term" value="C:mitochondrion"/>
    <property type="evidence" value="ECO:0007669"/>
    <property type="project" value="GOC"/>
</dbReference>
<comment type="function">
    <text evidence="13">Produces ATP from ADP in the presence of a proton gradient across the membrane. The catalytic sites are hosted primarily by the beta subunits.</text>
</comment>
<evidence type="ECO:0000256" key="10">
    <source>
        <dbReference type="ARBA" id="ARBA00023136"/>
    </source>
</evidence>
<organism evidence="18 19">
    <name type="scientific">Phtheirospermum japonicum</name>
    <dbReference type="NCBI Taxonomy" id="374723"/>
    <lineage>
        <taxon>Eukaryota</taxon>
        <taxon>Viridiplantae</taxon>
        <taxon>Streptophyta</taxon>
        <taxon>Embryophyta</taxon>
        <taxon>Tracheophyta</taxon>
        <taxon>Spermatophyta</taxon>
        <taxon>Magnoliopsida</taxon>
        <taxon>eudicotyledons</taxon>
        <taxon>Gunneridae</taxon>
        <taxon>Pentapetalae</taxon>
        <taxon>asterids</taxon>
        <taxon>lamiids</taxon>
        <taxon>Lamiales</taxon>
        <taxon>Orobanchaceae</taxon>
        <taxon>Orobanchaceae incertae sedis</taxon>
        <taxon>Phtheirospermum</taxon>
    </lineage>
</organism>
<dbReference type="InterPro" id="IPR050053">
    <property type="entry name" value="ATPase_alpha/beta_chains"/>
</dbReference>
<evidence type="ECO:0000256" key="7">
    <source>
        <dbReference type="ARBA" id="ARBA00022840"/>
    </source>
</evidence>
<dbReference type="PANTHER" id="PTHR15184">
    <property type="entry name" value="ATP SYNTHASE"/>
    <property type="match status" value="1"/>
</dbReference>
<accession>A0A830B0A6</accession>
<keyword evidence="10" id="KW-0472">Membrane</keyword>
<keyword evidence="11" id="KW-0139">CF(1)</keyword>
<name>A0A830B0A6_9LAMI</name>